<accession>A0A9D4P9D8</accession>
<reference evidence="1" key="2">
    <citation type="journal article" date="2021" name="World Allergy Organ. J.">
        <title>Chromosome-level assembly of Dermatophagoides farinae genome and transcriptome reveals two novel allergens Der f 37 and Der f 39.</title>
        <authorList>
            <person name="Chen J."/>
            <person name="Cai Z."/>
            <person name="Fan D."/>
            <person name="Hu J."/>
            <person name="Hou Y."/>
            <person name="He Y."/>
            <person name="Zhang Z."/>
            <person name="Zhao Z."/>
            <person name="Gao P."/>
            <person name="Hu W."/>
            <person name="Sun J."/>
            <person name="Li J."/>
            <person name="Ji K."/>
        </authorList>
    </citation>
    <scope>NUCLEOTIDE SEQUENCE</scope>
    <source>
        <strain evidence="1">JKM2019</strain>
    </source>
</reference>
<organism evidence="1">
    <name type="scientific">Dermatophagoides farinae</name>
    <name type="common">American house dust mite</name>
    <dbReference type="NCBI Taxonomy" id="6954"/>
    <lineage>
        <taxon>Eukaryota</taxon>
        <taxon>Metazoa</taxon>
        <taxon>Ecdysozoa</taxon>
        <taxon>Arthropoda</taxon>
        <taxon>Chelicerata</taxon>
        <taxon>Arachnida</taxon>
        <taxon>Acari</taxon>
        <taxon>Acariformes</taxon>
        <taxon>Sarcoptiformes</taxon>
        <taxon>Astigmata</taxon>
        <taxon>Psoroptidia</taxon>
        <taxon>Analgoidea</taxon>
        <taxon>Pyroglyphidae</taxon>
        <taxon>Dermatophagoidinae</taxon>
        <taxon>Dermatophagoides</taxon>
    </lineage>
</organism>
<reference evidence="1" key="1">
    <citation type="submission" date="2020-06" db="EMBL/GenBank/DDBJ databases">
        <authorList>
            <person name="Ji K."/>
            <person name="Li J."/>
        </authorList>
    </citation>
    <scope>NUCLEOTIDE SEQUENCE</scope>
    <source>
        <strain evidence="1">JKM2019</strain>
        <tissue evidence="1">Whole body</tissue>
    </source>
</reference>
<evidence type="ECO:0000313" key="1">
    <source>
        <dbReference type="EMBL" id="KAH7645949.1"/>
    </source>
</evidence>
<protein>
    <submittedName>
        <fullName evidence="1">Uncharacterized protein</fullName>
    </submittedName>
</protein>
<dbReference type="AlphaFoldDB" id="A0A9D4P9D8"/>
<name>A0A9D4P9D8_DERFA</name>
<sequence>MRLKQRNIFMVMLVNRKDMKDAGYDLNDIFKPVVNDLKRAMSEGYNTAFQTRSFICRVCGAQVQYQAVN</sequence>
<dbReference type="Proteomes" id="UP000828236">
    <property type="component" value="Unassembled WGS sequence"/>
</dbReference>
<proteinExistence type="predicted"/>
<comment type="caution">
    <text evidence="1">The sequence shown here is derived from an EMBL/GenBank/DDBJ whole genome shotgun (WGS) entry which is preliminary data.</text>
</comment>
<dbReference type="EMBL" id="SDOV01000001">
    <property type="protein sequence ID" value="KAH7645949.1"/>
    <property type="molecule type" value="Genomic_DNA"/>
</dbReference>
<gene>
    <name evidence="1" type="ORF">HUG17_1487</name>
</gene>